<keyword evidence="12" id="KW-1185">Reference proteome</keyword>
<dbReference type="Pfam" id="PF08969">
    <property type="entry name" value="USP8_dimer"/>
    <property type="match status" value="1"/>
</dbReference>
<feature type="compositionally biased region" description="Polar residues" evidence="9">
    <location>
        <begin position="277"/>
        <end position="293"/>
    </location>
</feature>
<dbReference type="SMART" id="SM00232">
    <property type="entry name" value="JAB_MPN"/>
    <property type="match status" value="1"/>
</dbReference>
<dbReference type="GO" id="GO:0005768">
    <property type="term" value="C:endosome"/>
    <property type="evidence" value="ECO:0007669"/>
    <property type="project" value="TreeGrafter"/>
</dbReference>
<dbReference type="Proteomes" id="UP000825729">
    <property type="component" value="Unassembled WGS sequence"/>
</dbReference>
<feature type="region of interest" description="Disordered" evidence="9">
    <location>
        <begin position="272"/>
        <end position="297"/>
    </location>
</feature>
<evidence type="ECO:0000313" key="11">
    <source>
        <dbReference type="EMBL" id="KAG9450610.1"/>
    </source>
</evidence>
<evidence type="ECO:0000259" key="10">
    <source>
        <dbReference type="PROSITE" id="PS50249"/>
    </source>
</evidence>
<sequence>MRSSSRQISISAYAPRLDVDNRISLRYYYRIADNLLKQADIYRAEKNIIDLYIMLLRFSSLITETIPRHHDYQLSLQRERVSFKKKLLNAVSELEALRPAFLSRVEELNRKHLNGVNSWDQGGRNFSSNSLLEWPRRQNPVHCETRQVTQFVRQDAITQGSLVNQNSFSSYKGPGDRFLRFPLNVPRPKEETLSRHSILGPNGLQGQWQPPAIDRGVRYPSNLDFSPVEIPSLLPPIENEKVVNETEGVKSDPEKSTLESVFSLDDGRWTSPAEELCSSTSSNTIEASPQTDIIRQPSPPPVLADVQDLIPPPSSQCMELNPEPVKLLEDELLQSESPLQLHISTQMMDTFMRLAKSNTDRNLETCGVLAGSLKNRKFYITALIIPKQESTSDSCQTTNEEEIFDVQDKQSLFPLGWIHTHPTQSCFMSSIDLHTHYSYQIMLPEAIAIVMAPRDSSRTHGIFRLTTPGGMSVIRQCQQRGFHPHDQPPDGGPIYDHCTDVYMNPKLKFDVIDLRYLVSVLLLVSIWFYELTSEYRTVRGGRSRVFNFKRGGFNAGCDICQKEKKDQLLGPDSVSFPILVP</sequence>
<dbReference type="SUPFAM" id="SSF102712">
    <property type="entry name" value="JAB1/MPN domain"/>
    <property type="match status" value="1"/>
</dbReference>
<evidence type="ECO:0000256" key="7">
    <source>
        <dbReference type="ARBA" id="ARBA00022833"/>
    </source>
</evidence>
<dbReference type="Gene3D" id="3.40.140.10">
    <property type="entry name" value="Cytidine Deaminase, domain 2"/>
    <property type="match status" value="1"/>
</dbReference>
<evidence type="ECO:0000256" key="9">
    <source>
        <dbReference type="SAM" id="MobiDB-lite"/>
    </source>
</evidence>
<dbReference type="GO" id="GO:0061578">
    <property type="term" value="F:K63-linked deubiquitinase activity"/>
    <property type="evidence" value="ECO:0007669"/>
    <property type="project" value="InterPro"/>
</dbReference>
<dbReference type="PROSITE" id="PS50249">
    <property type="entry name" value="MPN"/>
    <property type="match status" value="1"/>
</dbReference>
<proteinExistence type="inferred from homology"/>
<comment type="cofactor">
    <cofactor evidence="1">
        <name>Zn(2+)</name>
        <dbReference type="ChEBI" id="CHEBI:29105"/>
    </cofactor>
</comment>
<dbReference type="EMBL" id="JAINDJ010000004">
    <property type="protein sequence ID" value="KAG9450610.1"/>
    <property type="molecule type" value="Genomic_DNA"/>
</dbReference>
<dbReference type="InterPro" id="IPR037518">
    <property type="entry name" value="MPN"/>
</dbReference>
<dbReference type="CDD" id="cd08066">
    <property type="entry name" value="MPN_AMSH_like"/>
    <property type="match status" value="1"/>
</dbReference>
<keyword evidence="3" id="KW-0645">Protease</keyword>
<organism evidence="11 12">
    <name type="scientific">Aristolochia fimbriata</name>
    <name type="common">White veined hardy Dutchman's pipe vine</name>
    <dbReference type="NCBI Taxonomy" id="158543"/>
    <lineage>
        <taxon>Eukaryota</taxon>
        <taxon>Viridiplantae</taxon>
        <taxon>Streptophyta</taxon>
        <taxon>Embryophyta</taxon>
        <taxon>Tracheophyta</taxon>
        <taxon>Spermatophyta</taxon>
        <taxon>Magnoliopsida</taxon>
        <taxon>Magnoliidae</taxon>
        <taxon>Piperales</taxon>
        <taxon>Aristolochiaceae</taxon>
        <taxon>Aristolochia</taxon>
    </lineage>
</organism>
<keyword evidence="7" id="KW-0862">Zinc</keyword>
<dbReference type="GO" id="GO:0071108">
    <property type="term" value="P:protein K48-linked deubiquitination"/>
    <property type="evidence" value="ECO:0007669"/>
    <property type="project" value="TreeGrafter"/>
</dbReference>
<keyword evidence="8" id="KW-0482">Metalloprotease</keyword>
<reference evidence="11 12" key="1">
    <citation type="submission" date="2021-07" db="EMBL/GenBank/DDBJ databases">
        <title>The Aristolochia fimbriata genome: insights into angiosperm evolution, floral development and chemical biosynthesis.</title>
        <authorList>
            <person name="Jiao Y."/>
        </authorList>
    </citation>
    <scope>NUCLEOTIDE SEQUENCE [LARGE SCALE GENOMIC DNA]</scope>
    <source>
        <strain evidence="11">IBCAS-2021</strain>
        <tissue evidence="11">Leaf</tissue>
    </source>
</reference>
<name>A0AAV7ER89_ARIFI</name>
<dbReference type="InterPro" id="IPR044098">
    <property type="entry name" value="STAMBP/STALP-like_MPN"/>
</dbReference>
<dbReference type="FunFam" id="3.40.140.10:FF:000024">
    <property type="entry name" value="AMSH-like ubiquitin thioesterase 3"/>
    <property type="match status" value="1"/>
</dbReference>
<evidence type="ECO:0000256" key="6">
    <source>
        <dbReference type="ARBA" id="ARBA00022801"/>
    </source>
</evidence>
<dbReference type="GO" id="GO:0046872">
    <property type="term" value="F:metal ion binding"/>
    <property type="evidence" value="ECO:0007669"/>
    <property type="project" value="UniProtKB-KW"/>
</dbReference>
<protein>
    <recommendedName>
        <fullName evidence="10">MPN domain-containing protein</fullName>
    </recommendedName>
</protein>
<keyword evidence="6" id="KW-0378">Hydrolase</keyword>
<dbReference type="PANTHER" id="PTHR12947">
    <property type="entry name" value="AMSH-LIKE PROTEASE"/>
    <property type="match status" value="1"/>
</dbReference>
<dbReference type="InterPro" id="IPR000555">
    <property type="entry name" value="JAMM/MPN+_dom"/>
</dbReference>
<dbReference type="AlphaFoldDB" id="A0AAV7ER89"/>
<accession>A0AAV7ER89</accession>
<dbReference type="PANTHER" id="PTHR12947:SF19">
    <property type="entry name" value="AMSH-LIKE UBIQUITIN THIOESTERASE 1"/>
    <property type="match status" value="1"/>
</dbReference>
<dbReference type="Pfam" id="PF01398">
    <property type="entry name" value="JAB"/>
    <property type="match status" value="1"/>
</dbReference>
<gene>
    <name evidence="11" type="ORF">H6P81_010575</name>
</gene>
<keyword evidence="4" id="KW-0479">Metal-binding</keyword>
<dbReference type="Gene3D" id="1.20.58.80">
    <property type="entry name" value="Phosphotransferase system, lactose/cellobiose-type IIA subunit"/>
    <property type="match status" value="1"/>
</dbReference>
<dbReference type="GO" id="GO:0070536">
    <property type="term" value="P:protein K63-linked deubiquitination"/>
    <property type="evidence" value="ECO:0007669"/>
    <property type="project" value="InterPro"/>
</dbReference>
<evidence type="ECO:0000256" key="3">
    <source>
        <dbReference type="ARBA" id="ARBA00022670"/>
    </source>
</evidence>
<keyword evidence="5" id="KW-0833">Ubl conjugation pathway</keyword>
<evidence type="ECO:0000256" key="5">
    <source>
        <dbReference type="ARBA" id="ARBA00022786"/>
    </source>
</evidence>
<evidence type="ECO:0000256" key="8">
    <source>
        <dbReference type="ARBA" id="ARBA00023049"/>
    </source>
</evidence>
<dbReference type="InterPro" id="IPR015063">
    <property type="entry name" value="USP8_dimer"/>
</dbReference>
<dbReference type="GO" id="GO:0140492">
    <property type="term" value="F:metal-dependent deubiquitinase activity"/>
    <property type="evidence" value="ECO:0007669"/>
    <property type="project" value="InterPro"/>
</dbReference>
<evidence type="ECO:0000256" key="1">
    <source>
        <dbReference type="ARBA" id="ARBA00001947"/>
    </source>
</evidence>
<comment type="caution">
    <text evidence="11">The sequence shown here is derived from an EMBL/GenBank/DDBJ whole genome shotgun (WGS) entry which is preliminary data.</text>
</comment>
<dbReference type="GO" id="GO:0006508">
    <property type="term" value="P:proteolysis"/>
    <property type="evidence" value="ECO:0007669"/>
    <property type="project" value="UniProtKB-KW"/>
</dbReference>
<dbReference type="GO" id="GO:0016020">
    <property type="term" value="C:membrane"/>
    <property type="evidence" value="ECO:0007669"/>
    <property type="project" value="TreeGrafter"/>
</dbReference>
<evidence type="ECO:0000313" key="12">
    <source>
        <dbReference type="Proteomes" id="UP000825729"/>
    </source>
</evidence>
<evidence type="ECO:0000256" key="2">
    <source>
        <dbReference type="ARBA" id="ARBA00010981"/>
    </source>
</evidence>
<feature type="domain" description="MPN" evidence="10">
    <location>
        <begin position="341"/>
        <end position="471"/>
    </location>
</feature>
<comment type="similarity">
    <text evidence="2">Belongs to the peptidase M67C family.</text>
</comment>
<evidence type="ECO:0000256" key="4">
    <source>
        <dbReference type="ARBA" id="ARBA00022723"/>
    </source>
</evidence>